<accession>A0A1H8CYD7</accession>
<dbReference type="STRING" id="474960.SAMN05216180_2404"/>
<dbReference type="EMBL" id="FOCG01000002">
    <property type="protein sequence ID" value="SEM99975.1"/>
    <property type="molecule type" value="Genomic_DNA"/>
</dbReference>
<dbReference type="Proteomes" id="UP000199158">
    <property type="component" value="Unassembled WGS sequence"/>
</dbReference>
<protein>
    <submittedName>
        <fullName evidence="1">Uncharacterized protein</fullName>
    </submittedName>
</protein>
<organism evidence="1 2">
    <name type="scientific">Hydrogenoanaerobacterium saccharovorans</name>
    <dbReference type="NCBI Taxonomy" id="474960"/>
    <lineage>
        <taxon>Bacteria</taxon>
        <taxon>Bacillati</taxon>
        <taxon>Bacillota</taxon>
        <taxon>Clostridia</taxon>
        <taxon>Eubacteriales</taxon>
        <taxon>Oscillospiraceae</taxon>
        <taxon>Hydrogenoanaerobacterium</taxon>
    </lineage>
</organism>
<name>A0A1H8CYD7_9FIRM</name>
<evidence type="ECO:0000313" key="2">
    <source>
        <dbReference type="Proteomes" id="UP000199158"/>
    </source>
</evidence>
<keyword evidence="2" id="KW-1185">Reference proteome</keyword>
<dbReference type="AlphaFoldDB" id="A0A1H8CYD7"/>
<gene>
    <name evidence="1" type="ORF">SAMN05216180_2404</name>
</gene>
<evidence type="ECO:0000313" key="1">
    <source>
        <dbReference type="EMBL" id="SEM99975.1"/>
    </source>
</evidence>
<dbReference type="OrthoDB" id="2578816at2"/>
<dbReference type="RefSeq" id="WP_092755482.1">
    <property type="nucleotide sequence ID" value="NZ_FOCG01000002.1"/>
</dbReference>
<reference evidence="1 2" key="1">
    <citation type="submission" date="2016-10" db="EMBL/GenBank/DDBJ databases">
        <authorList>
            <person name="de Groot N.N."/>
        </authorList>
    </citation>
    <scope>NUCLEOTIDE SEQUENCE [LARGE SCALE GENOMIC DNA]</scope>
    <source>
        <strain evidence="1 2">CGMCC 1.5070</strain>
    </source>
</reference>
<proteinExistence type="predicted"/>
<sequence>MKSILRRAPKISPEKLTAQDFVNVLDIQDRILFTKDKLIFTYALIKSNDLSLMTPKEQKRLIDDVSRALVIQKKPFKLILLPRSIDITGMLEQLIELKNSTNDPIRLQLIRKEMDFISTFTEREQDTKENACYLVMWEEGQKQSNQNALLKRMDIAIAELQKSGVMVKTLDKPEITFMCILFTIPQYIHGYNDDDLSPSLPTLEDNNNETES</sequence>